<reference evidence="4" key="1">
    <citation type="submission" date="2016-11" db="EMBL/GenBank/DDBJ databases">
        <authorList>
            <person name="Shukria A."/>
            <person name="Stevens D.C."/>
        </authorList>
    </citation>
    <scope>NUCLEOTIDE SEQUENCE [LARGE SCALE GENOMIC DNA]</scope>
    <source>
        <strain evidence="4">Cbfe23</strain>
    </source>
</reference>
<gene>
    <name evidence="3" type="ORF">BON30_31545</name>
</gene>
<evidence type="ECO:0000256" key="2">
    <source>
        <dbReference type="SAM" id="Phobius"/>
    </source>
</evidence>
<accession>A0A1L9B422</accession>
<comment type="caution">
    <text evidence="3">The sequence shown here is derived from an EMBL/GenBank/DDBJ whole genome shotgun (WGS) entry which is preliminary data.</text>
</comment>
<dbReference type="InterPro" id="IPR003961">
    <property type="entry name" value="FN3_dom"/>
</dbReference>
<dbReference type="PANTHER" id="PTHR16897">
    <property type="entry name" value="OS10G0105400 PROTEIN"/>
    <property type="match status" value="1"/>
</dbReference>
<keyword evidence="2" id="KW-0472">Membrane</keyword>
<name>A0A1L9B422_9BACT</name>
<dbReference type="EMBL" id="MPIN01000009">
    <property type="protein sequence ID" value="OJH37019.1"/>
    <property type="molecule type" value="Genomic_DNA"/>
</dbReference>
<dbReference type="AlphaFoldDB" id="A0A1L9B422"/>
<dbReference type="STRING" id="83449.BON30_31545"/>
<feature type="transmembrane region" description="Helical" evidence="2">
    <location>
        <begin position="253"/>
        <end position="272"/>
    </location>
</feature>
<dbReference type="InterPro" id="IPR036116">
    <property type="entry name" value="FN3_sf"/>
</dbReference>
<reference evidence="3 4" key="2">
    <citation type="submission" date="2016-12" db="EMBL/GenBank/DDBJ databases">
        <title>Draft Genome Sequence of Cystobacter ferrugineus Strain Cbfe23.</title>
        <authorList>
            <person name="Akbar S."/>
            <person name="Dowd S.E."/>
            <person name="Stevens D.C."/>
        </authorList>
    </citation>
    <scope>NUCLEOTIDE SEQUENCE [LARGE SCALE GENOMIC DNA]</scope>
    <source>
        <strain evidence="3 4">Cbfe23</strain>
    </source>
</reference>
<dbReference type="SUPFAM" id="SSF49265">
    <property type="entry name" value="Fibronectin type III"/>
    <property type="match status" value="1"/>
</dbReference>
<keyword evidence="2" id="KW-0812">Transmembrane</keyword>
<evidence type="ECO:0000313" key="4">
    <source>
        <dbReference type="Proteomes" id="UP000182229"/>
    </source>
</evidence>
<protein>
    <recommendedName>
        <fullName evidence="5">Fibronectin type-III domain-containing protein</fullName>
    </recommendedName>
</protein>
<proteinExistence type="predicted"/>
<feature type="region of interest" description="Disordered" evidence="1">
    <location>
        <begin position="180"/>
        <end position="248"/>
    </location>
</feature>
<organism evidence="3 4">
    <name type="scientific">Cystobacter ferrugineus</name>
    <dbReference type="NCBI Taxonomy" id="83449"/>
    <lineage>
        <taxon>Bacteria</taxon>
        <taxon>Pseudomonadati</taxon>
        <taxon>Myxococcota</taxon>
        <taxon>Myxococcia</taxon>
        <taxon>Myxococcales</taxon>
        <taxon>Cystobacterineae</taxon>
        <taxon>Archangiaceae</taxon>
        <taxon>Cystobacter</taxon>
    </lineage>
</organism>
<keyword evidence="4" id="KW-1185">Reference proteome</keyword>
<sequence length="278" mass="28592">MGAPAAKPEVHPARGWGAHGLRGWRPAVFLRRLRDTSCSFLEESVFPRALGGGLAASLALLPLAAWSQQTDTTPPSPGTVWDGIGIDRDELDYAGILQADWGQSPRFSDPESDIIAYSIGVGTRPCSTEVHAYKSVGLILSYTLFDLNLIPGQRYYVTIRATNGAGLATHVSSDGVLILPKDGNTDGAPAPLPGGECTPGGPIPTPDAGSDGGAPDTPPDAGSPPDAGISPDAGTPDDGGTLEAPLGWGCTTGGPGGLAMMALSVLGLVIRLRRVRPR</sequence>
<dbReference type="CDD" id="cd00063">
    <property type="entry name" value="FN3"/>
    <property type="match status" value="1"/>
</dbReference>
<evidence type="ECO:0008006" key="5">
    <source>
        <dbReference type="Google" id="ProtNLM"/>
    </source>
</evidence>
<evidence type="ECO:0000256" key="1">
    <source>
        <dbReference type="SAM" id="MobiDB-lite"/>
    </source>
</evidence>
<evidence type="ECO:0000313" key="3">
    <source>
        <dbReference type="EMBL" id="OJH37019.1"/>
    </source>
</evidence>
<keyword evidence="2" id="KW-1133">Transmembrane helix</keyword>
<dbReference type="Proteomes" id="UP000182229">
    <property type="component" value="Unassembled WGS sequence"/>
</dbReference>
<dbReference type="PANTHER" id="PTHR16897:SF2">
    <property type="entry name" value="OS03G0226600 PROTEIN"/>
    <property type="match status" value="1"/>
</dbReference>